<dbReference type="InterPro" id="IPR001258">
    <property type="entry name" value="NHL_repeat"/>
</dbReference>
<dbReference type="Gene3D" id="2.120.10.30">
    <property type="entry name" value="TolB, C-terminal domain"/>
    <property type="match status" value="2"/>
</dbReference>
<feature type="region of interest" description="Disordered" evidence="2">
    <location>
        <begin position="400"/>
        <end position="431"/>
    </location>
</feature>
<dbReference type="InterPro" id="IPR011042">
    <property type="entry name" value="6-blade_b-propeller_TolB-like"/>
</dbReference>
<evidence type="ECO:0008006" key="5">
    <source>
        <dbReference type="Google" id="ProtNLM"/>
    </source>
</evidence>
<sequence>MRRLFSFHSHRRNMKVHETATRRLAAIALVFSTVAAGCGDGGGLPPAAAPAPAPAPVAFGAFPSAVAVIGQEGFDQVAPDGTPGTLSIRRGEPAVTAGGGLFVADSGTGTLKVFSRHDQPGSFTDYPGVTRARSVSMQSGRLVVVDGDTVRIFESAAPGAPQIAFAGGATGCSTSGLNNPTSAFLTPNGRLVVADSSNHRVLIWNTVGSGALGEAHVVVGQRTMTSCVANNDNGDTDPDPAPTASTLSGPRSVWSDGTRLVVADTGNNRVLVWDNLPAGHYQPATTVIGQRSLSEGRPHAGDPTPSSMSLATPVSVDVNDAGQLAVADEQNNRVLVWNRIPATHGQPADQVLGKAGFTDGESSAPSASTLSEPEGARFHGRDLVVVDTGNNRVMVWRGTAPPVVTPPSVHPAPSLPPTEPLIPPGPGVGAY</sequence>
<dbReference type="OrthoDB" id="9774579at2"/>
<dbReference type="EMBL" id="SMLM01000001">
    <property type="protein sequence ID" value="TFZ05878.1"/>
    <property type="molecule type" value="Genomic_DNA"/>
</dbReference>
<organism evidence="3 4">
    <name type="scientific">Ramlibacter henchirensis</name>
    <dbReference type="NCBI Taxonomy" id="204072"/>
    <lineage>
        <taxon>Bacteria</taxon>
        <taxon>Pseudomonadati</taxon>
        <taxon>Pseudomonadota</taxon>
        <taxon>Betaproteobacteria</taxon>
        <taxon>Burkholderiales</taxon>
        <taxon>Comamonadaceae</taxon>
        <taxon>Ramlibacter</taxon>
    </lineage>
</organism>
<feature type="compositionally biased region" description="Pro residues" evidence="2">
    <location>
        <begin position="403"/>
        <end position="431"/>
    </location>
</feature>
<feature type="compositionally biased region" description="Polar residues" evidence="2">
    <location>
        <begin position="360"/>
        <end position="371"/>
    </location>
</feature>
<keyword evidence="1" id="KW-0677">Repeat</keyword>
<dbReference type="AlphaFoldDB" id="A0A4Z0C680"/>
<feature type="region of interest" description="Disordered" evidence="2">
    <location>
        <begin position="356"/>
        <end position="375"/>
    </location>
</feature>
<keyword evidence="4" id="KW-1185">Reference proteome</keyword>
<dbReference type="GO" id="GO:0008270">
    <property type="term" value="F:zinc ion binding"/>
    <property type="evidence" value="ECO:0007669"/>
    <property type="project" value="UniProtKB-KW"/>
</dbReference>
<evidence type="ECO:0000256" key="1">
    <source>
        <dbReference type="ARBA" id="ARBA00022737"/>
    </source>
</evidence>
<protein>
    <recommendedName>
        <fullName evidence="5">NHL repeat containing protein</fullName>
    </recommendedName>
</protein>
<dbReference type="PANTHER" id="PTHR24104">
    <property type="entry name" value="E3 UBIQUITIN-PROTEIN LIGASE NHLRC1-RELATED"/>
    <property type="match status" value="1"/>
</dbReference>
<evidence type="ECO:0000313" key="4">
    <source>
        <dbReference type="Proteomes" id="UP000298180"/>
    </source>
</evidence>
<dbReference type="SUPFAM" id="SSF101898">
    <property type="entry name" value="NHL repeat"/>
    <property type="match status" value="1"/>
</dbReference>
<gene>
    <name evidence="3" type="ORF">EZ313_04285</name>
</gene>
<evidence type="ECO:0000313" key="3">
    <source>
        <dbReference type="EMBL" id="TFZ05878.1"/>
    </source>
</evidence>
<feature type="region of interest" description="Disordered" evidence="2">
    <location>
        <begin position="228"/>
        <end position="250"/>
    </location>
</feature>
<name>A0A4Z0C680_9BURK</name>
<comment type="caution">
    <text evidence="3">The sequence shown here is derived from an EMBL/GenBank/DDBJ whole genome shotgun (WGS) entry which is preliminary data.</text>
</comment>
<dbReference type="Proteomes" id="UP000298180">
    <property type="component" value="Unassembled WGS sequence"/>
</dbReference>
<dbReference type="PANTHER" id="PTHR24104:SF25">
    <property type="entry name" value="PROTEIN LIN-41"/>
    <property type="match status" value="1"/>
</dbReference>
<proteinExistence type="predicted"/>
<dbReference type="Pfam" id="PF01436">
    <property type="entry name" value="NHL"/>
    <property type="match status" value="1"/>
</dbReference>
<reference evidence="3 4" key="1">
    <citation type="submission" date="2019-03" db="EMBL/GenBank/DDBJ databases">
        <title>Ramlibacter henchirensis DSM 14656, whole genome shotgun sequence.</title>
        <authorList>
            <person name="Zhang X."/>
            <person name="Feng G."/>
            <person name="Zhu H."/>
        </authorList>
    </citation>
    <scope>NUCLEOTIDE SEQUENCE [LARGE SCALE GENOMIC DNA]</scope>
    <source>
        <strain evidence="3 4">DSM 14656</strain>
    </source>
</reference>
<accession>A0A4Z0C680</accession>
<evidence type="ECO:0000256" key="2">
    <source>
        <dbReference type="SAM" id="MobiDB-lite"/>
    </source>
</evidence>
<dbReference type="InterPro" id="IPR050952">
    <property type="entry name" value="TRIM-NHL_E3_ligases"/>
</dbReference>